<proteinExistence type="predicted"/>
<accession>A0A1T4K0C8</accession>
<evidence type="ECO:0000313" key="2">
    <source>
        <dbReference type="EMBL" id="SJZ35767.1"/>
    </source>
</evidence>
<sequence>MKNKKILAIILAIVFAVAVGVVIYSTQASKNDKQPETKVSQSVTKDTTVPATSPLQKEDEVVTITEESTKKTSAEVPKAVQGKYWYLYDDEKLTVYVFQFDKNNQVNLAYFGNETISGLDAEYTKGYSVYSYSNGKITIKDLPDQFPDSSFTFEVKDNKVMSGKTELEAMDDLSLDNALRHFV</sequence>
<feature type="region of interest" description="Disordered" evidence="1">
    <location>
        <begin position="34"/>
        <end position="64"/>
    </location>
</feature>
<feature type="compositionally biased region" description="Polar residues" evidence="1">
    <location>
        <begin position="37"/>
        <end position="55"/>
    </location>
</feature>
<keyword evidence="3" id="KW-1185">Reference proteome</keyword>
<dbReference type="Proteomes" id="UP000190657">
    <property type="component" value="Unassembled WGS sequence"/>
</dbReference>
<dbReference type="STRING" id="290054.SAMN02745114_00207"/>
<dbReference type="EMBL" id="FUWW01000002">
    <property type="protein sequence ID" value="SJZ35767.1"/>
    <property type="molecule type" value="Genomic_DNA"/>
</dbReference>
<dbReference type="RefSeq" id="WP_078767713.1">
    <property type="nucleotide sequence ID" value="NZ_FUWW01000002.1"/>
</dbReference>
<name>A0A1T4K0C8_9FIRM</name>
<dbReference type="AlphaFoldDB" id="A0A1T4K0C8"/>
<evidence type="ECO:0000256" key="1">
    <source>
        <dbReference type="SAM" id="MobiDB-lite"/>
    </source>
</evidence>
<reference evidence="2 3" key="1">
    <citation type="submission" date="2017-02" db="EMBL/GenBank/DDBJ databases">
        <authorList>
            <person name="Peterson S.W."/>
        </authorList>
    </citation>
    <scope>NUCLEOTIDE SEQUENCE [LARGE SCALE GENOMIC DNA]</scope>
    <source>
        <strain evidence="2 3">ATCC 51222</strain>
    </source>
</reference>
<protein>
    <submittedName>
        <fullName evidence="2">Uncharacterized protein</fullName>
    </submittedName>
</protein>
<organism evidence="2 3">
    <name type="scientific">Eubacterium coprostanoligenes</name>
    <dbReference type="NCBI Taxonomy" id="290054"/>
    <lineage>
        <taxon>Bacteria</taxon>
        <taxon>Bacillati</taxon>
        <taxon>Bacillota</taxon>
        <taxon>Clostridia</taxon>
        <taxon>Eubacteriales</taxon>
        <taxon>Eubacteriaceae</taxon>
        <taxon>Eubacterium</taxon>
    </lineage>
</organism>
<evidence type="ECO:0000313" key="3">
    <source>
        <dbReference type="Proteomes" id="UP000190657"/>
    </source>
</evidence>
<gene>
    <name evidence="2" type="ORF">SAMN02745114_00207</name>
</gene>